<dbReference type="eggNOG" id="COG0501">
    <property type="taxonomic scope" value="Bacteria"/>
</dbReference>
<dbReference type="Proteomes" id="UP000009144">
    <property type="component" value="Chromosome"/>
</dbReference>
<evidence type="ECO:0000256" key="1">
    <source>
        <dbReference type="RuleBase" id="RU003983"/>
    </source>
</evidence>
<keyword evidence="3" id="KW-1185">Reference proteome</keyword>
<dbReference type="PATRIC" id="fig|754476.3.peg.1972"/>
<dbReference type="KEGG" id="mej:Q7A_1994"/>
<keyword evidence="1 2" id="KW-0645">Protease</keyword>
<dbReference type="InterPro" id="IPR001915">
    <property type="entry name" value="Peptidase_M48"/>
</dbReference>
<evidence type="ECO:0000313" key="2">
    <source>
        <dbReference type="EMBL" id="AFI84811.1"/>
    </source>
</evidence>
<dbReference type="STRING" id="754476.Q7A_1994"/>
<keyword evidence="1" id="KW-0378">Hydrolase</keyword>
<organism evidence="2 3">
    <name type="scientific">Methylophaga nitratireducenticrescens</name>
    <dbReference type="NCBI Taxonomy" id="754476"/>
    <lineage>
        <taxon>Bacteria</taxon>
        <taxon>Pseudomonadati</taxon>
        <taxon>Pseudomonadota</taxon>
        <taxon>Gammaproteobacteria</taxon>
        <taxon>Thiotrichales</taxon>
        <taxon>Piscirickettsiaceae</taxon>
        <taxon>Methylophaga</taxon>
    </lineage>
</organism>
<evidence type="ECO:0000313" key="3">
    <source>
        <dbReference type="Proteomes" id="UP000009144"/>
    </source>
</evidence>
<keyword evidence="1" id="KW-0862">Zinc</keyword>
<reference evidence="2 3" key="1">
    <citation type="journal article" date="2012" name="J. Bacteriol.">
        <title>Complete genome sequences of Methylophaga sp. strain JAM1 and Methylophaga sp. strain JAM7.</title>
        <authorList>
            <person name="Villeneuve C."/>
            <person name="Martineau C."/>
            <person name="Mauffrey F."/>
            <person name="Villemur R."/>
        </authorList>
    </citation>
    <scope>NUCLEOTIDE SEQUENCE [LARGE SCALE GENOMIC DNA]</scope>
    <source>
        <strain evidence="2 3">JAM1</strain>
    </source>
</reference>
<dbReference type="Gene3D" id="3.30.2010.10">
    <property type="entry name" value="Metalloproteases ('zincins'), catalytic domain"/>
    <property type="match status" value="1"/>
</dbReference>
<accession>I1XK92</accession>
<dbReference type="AlphaFoldDB" id="I1XK92"/>
<comment type="cofactor">
    <cofactor evidence="1">
        <name>Zn(2+)</name>
        <dbReference type="ChEBI" id="CHEBI:29105"/>
    </cofactor>
    <text evidence="1">Binds 1 zinc ion per subunit.</text>
</comment>
<protein>
    <submittedName>
        <fullName evidence="2">Zn-dependent protease with chaperone function</fullName>
    </submittedName>
</protein>
<reference evidence="2 3" key="2">
    <citation type="journal article" date="2013" name="Int. J. Syst. Evol. Microbiol.">
        <title>Methylophaga nitratireducenticrescens sp. nov. and Methylophaga frappieri sp. nov., isolated from the biofilm of the methanol-fed denitrification system treating the seawater at the Montreal Biodome.</title>
        <authorList>
            <person name="Villeneuve C."/>
            <person name="Martineau C."/>
            <person name="Mauffrey F."/>
            <person name="Villemur R."/>
        </authorList>
    </citation>
    <scope>NUCLEOTIDE SEQUENCE [LARGE SCALE GENOMIC DNA]</scope>
    <source>
        <strain evidence="2 3">JAM1</strain>
    </source>
</reference>
<keyword evidence="1" id="KW-0482">Metalloprotease</keyword>
<dbReference type="OrthoDB" id="15218at2"/>
<comment type="similarity">
    <text evidence="1">Belongs to the peptidase M48 family.</text>
</comment>
<dbReference type="PANTHER" id="PTHR43221:SF2">
    <property type="entry name" value="PROTEASE HTPX HOMOLOG"/>
    <property type="match status" value="1"/>
</dbReference>
<dbReference type="Pfam" id="PF01435">
    <property type="entry name" value="Peptidase_M48"/>
    <property type="match status" value="1"/>
</dbReference>
<sequence>MAAMSSYQLGANARKQSRLMMTLFVFSVALIAAVIAALASVRMTGDSINQTEQIMVNWQLFALVAAGVATVIVLTSVWKIITMGGEGAKVAVALGATNIDEITGDPMVTRYQNIVEEVALGASIQTPQIFIIENEPGINAFAAGSSPDNAAIAVTRGALTLLDRDELTAVVAHEFAHIRNLDMRLNLRVIGLIHGLMALYVVGRILMHSGGGSRKSGAQVLLIGIALILLGLLGAFMGKIMQAAISRQREYLADADATRYTGDPVALAGALKKIGTLSQQGANKANHDELEEARHMMFAELSNKMSGMLSTHPPLVKRIQALEPGFDPEINGWPEIEQIAQ</sequence>
<dbReference type="PANTHER" id="PTHR43221">
    <property type="entry name" value="PROTEASE HTPX"/>
    <property type="match status" value="1"/>
</dbReference>
<dbReference type="InterPro" id="IPR050083">
    <property type="entry name" value="HtpX_protease"/>
</dbReference>
<gene>
    <name evidence="2" type="ordered locus">Q7A_1994</name>
</gene>
<dbReference type="RefSeq" id="WP_014707180.1">
    <property type="nucleotide sequence ID" value="NC_017857.3"/>
</dbReference>
<dbReference type="GO" id="GO:0004222">
    <property type="term" value="F:metalloendopeptidase activity"/>
    <property type="evidence" value="ECO:0007669"/>
    <property type="project" value="InterPro"/>
</dbReference>
<dbReference type="HOGENOM" id="CLU_042266_2_2_6"/>
<name>I1XK92_METNJ</name>
<dbReference type="EMBL" id="CP003390">
    <property type="protein sequence ID" value="AFI84811.1"/>
    <property type="molecule type" value="Genomic_DNA"/>
</dbReference>
<proteinExistence type="inferred from homology"/>
<dbReference type="GO" id="GO:0006508">
    <property type="term" value="P:proteolysis"/>
    <property type="evidence" value="ECO:0007669"/>
    <property type="project" value="UniProtKB-KW"/>
</dbReference>